<gene>
    <name evidence="1" type="ORF">RHMOL_Rhmol03G0297300</name>
</gene>
<evidence type="ECO:0000313" key="1">
    <source>
        <dbReference type="EMBL" id="KAI8565907.1"/>
    </source>
</evidence>
<dbReference type="EMBL" id="CM046390">
    <property type="protein sequence ID" value="KAI8565907.1"/>
    <property type="molecule type" value="Genomic_DNA"/>
</dbReference>
<name>A0ACC0PLK0_RHOML</name>
<dbReference type="Proteomes" id="UP001062846">
    <property type="component" value="Chromosome 3"/>
</dbReference>
<keyword evidence="2" id="KW-1185">Reference proteome</keyword>
<protein>
    <submittedName>
        <fullName evidence="1">Uncharacterized protein</fullName>
    </submittedName>
</protein>
<evidence type="ECO:0000313" key="2">
    <source>
        <dbReference type="Proteomes" id="UP001062846"/>
    </source>
</evidence>
<proteinExistence type="predicted"/>
<reference evidence="1" key="1">
    <citation type="submission" date="2022-02" db="EMBL/GenBank/DDBJ databases">
        <title>Plant Genome Project.</title>
        <authorList>
            <person name="Zhang R.-G."/>
        </authorList>
    </citation>
    <scope>NUCLEOTIDE SEQUENCE</scope>
    <source>
        <strain evidence="1">AT1</strain>
    </source>
</reference>
<sequence>MSIPKTDISYVCSGRLSTYSIFFAFYDNLAGSELITGRSKVMSVGARNFDPIGLASTSNCADLDYSPHELSPSDKETSCLPLNNVSLIHESIT</sequence>
<organism evidence="1 2">
    <name type="scientific">Rhododendron molle</name>
    <name type="common">Chinese azalea</name>
    <name type="synonym">Azalea mollis</name>
    <dbReference type="NCBI Taxonomy" id="49168"/>
    <lineage>
        <taxon>Eukaryota</taxon>
        <taxon>Viridiplantae</taxon>
        <taxon>Streptophyta</taxon>
        <taxon>Embryophyta</taxon>
        <taxon>Tracheophyta</taxon>
        <taxon>Spermatophyta</taxon>
        <taxon>Magnoliopsida</taxon>
        <taxon>eudicotyledons</taxon>
        <taxon>Gunneridae</taxon>
        <taxon>Pentapetalae</taxon>
        <taxon>asterids</taxon>
        <taxon>Ericales</taxon>
        <taxon>Ericaceae</taxon>
        <taxon>Ericoideae</taxon>
        <taxon>Rhodoreae</taxon>
        <taxon>Rhododendron</taxon>
    </lineage>
</organism>
<comment type="caution">
    <text evidence="1">The sequence shown here is derived from an EMBL/GenBank/DDBJ whole genome shotgun (WGS) entry which is preliminary data.</text>
</comment>
<accession>A0ACC0PLK0</accession>